<name>A0ABU5TPU7_9CYAN</name>
<comment type="caution">
    <text evidence="3">The sequence shown here is derived from an EMBL/GenBank/DDBJ whole genome shotgun (WGS) entry which is preliminary data.</text>
</comment>
<dbReference type="SUPFAM" id="SSF53756">
    <property type="entry name" value="UDP-Glycosyltransferase/glycogen phosphorylase"/>
    <property type="match status" value="1"/>
</dbReference>
<feature type="domain" description="Glycosyltransferase subfamily 4-like N-terminal" evidence="2">
    <location>
        <begin position="16"/>
        <end position="193"/>
    </location>
</feature>
<dbReference type="Proteomes" id="UP001301388">
    <property type="component" value="Unassembled WGS sequence"/>
</dbReference>
<dbReference type="EMBL" id="JAYGIE010000118">
    <property type="protein sequence ID" value="MEA5480331.1"/>
    <property type="molecule type" value="Genomic_DNA"/>
</dbReference>
<accession>A0ABU5TPU7</accession>
<dbReference type="EC" id="2.4.-.-" evidence="3"/>
<evidence type="ECO:0000259" key="2">
    <source>
        <dbReference type="Pfam" id="PF13439"/>
    </source>
</evidence>
<proteinExistence type="predicted"/>
<sequence>MDYTTKVLAIAESSMGHKTHIMTMQKYFESSLCYVDIYWSDQEREIFTRVINKILNLRVPNKFVQSYNLDLFRFRAQLGYALLAKRLIARKISQADYNVLFFHTQPLAFLSLNLMLKMPSVVSIDMTNKQAAEESTNKHRWTYSPNKFLEKQVYQNCSKILTWTEWARSSVINDYGIHPDKVKVVPPGVDTNRLVFTDRNHKSRQGLYNILFVGGDFKRKGGEDLLAVFLAQFADQAILHIVTSLGAVSCDHPNVRIYNGVEAYSSLWFDLYRQADAFVMPTYGDAFGIVFIEAMASGLPVIASKLTQTTEIVTDGETGFLVTPGNRQDLAHKLQLLIDDPSLGRQMGKRAREVVEESFDTQKNFQKIELIFEDLSTCLKN</sequence>
<evidence type="ECO:0000313" key="4">
    <source>
        <dbReference type="Proteomes" id="UP001301388"/>
    </source>
</evidence>
<keyword evidence="4" id="KW-1185">Reference proteome</keyword>
<gene>
    <name evidence="3" type="ORF">VB774_22080</name>
</gene>
<evidence type="ECO:0000313" key="3">
    <source>
        <dbReference type="EMBL" id="MEA5480331.1"/>
    </source>
</evidence>
<organism evidence="3 4">
    <name type="scientific">Pseudanabaena galeata UHCC 0370</name>
    <dbReference type="NCBI Taxonomy" id="3110310"/>
    <lineage>
        <taxon>Bacteria</taxon>
        <taxon>Bacillati</taxon>
        <taxon>Cyanobacteriota</taxon>
        <taxon>Cyanophyceae</taxon>
        <taxon>Pseudanabaenales</taxon>
        <taxon>Pseudanabaenaceae</taxon>
        <taxon>Pseudanabaena</taxon>
    </lineage>
</organism>
<keyword evidence="3" id="KW-0328">Glycosyltransferase</keyword>
<dbReference type="Gene3D" id="3.40.50.2000">
    <property type="entry name" value="Glycogen Phosphorylase B"/>
    <property type="match status" value="3"/>
</dbReference>
<protein>
    <submittedName>
        <fullName evidence="3">Glycosyltransferase family 4 protein</fullName>
        <ecNumber evidence="3">2.4.-.-</ecNumber>
    </submittedName>
</protein>
<dbReference type="Pfam" id="PF00534">
    <property type="entry name" value="Glycos_transf_1"/>
    <property type="match status" value="1"/>
</dbReference>
<dbReference type="RefSeq" id="WP_323263349.1">
    <property type="nucleotide sequence ID" value="NZ_JAYGIE010000118.1"/>
</dbReference>
<reference evidence="3 4" key="1">
    <citation type="submission" date="2023-12" db="EMBL/GenBank/DDBJ databases">
        <title>Baltic Sea Cyanobacteria.</title>
        <authorList>
            <person name="Delbaje E."/>
            <person name="Fewer D.P."/>
            <person name="Shishido T.K."/>
        </authorList>
    </citation>
    <scope>NUCLEOTIDE SEQUENCE [LARGE SCALE GENOMIC DNA]</scope>
    <source>
        <strain evidence="3 4">UHCC 0370</strain>
    </source>
</reference>
<dbReference type="InterPro" id="IPR001296">
    <property type="entry name" value="Glyco_trans_1"/>
</dbReference>
<dbReference type="Pfam" id="PF13439">
    <property type="entry name" value="Glyco_transf_4"/>
    <property type="match status" value="1"/>
</dbReference>
<dbReference type="GO" id="GO:0016757">
    <property type="term" value="F:glycosyltransferase activity"/>
    <property type="evidence" value="ECO:0007669"/>
    <property type="project" value="UniProtKB-KW"/>
</dbReference>
<evidence type="ECO:0000259" key="1">
    <source>
        <dbReference type="Pfam" id="PF00534"/>
    </source>
</evidence>
<feature type="domain" description="Glycosyl transferase family 1" evidence="1">
    <location>
        <begin position="270"/>
        <end position="353"/>
    </location>
</feature>
<dbReference type="InterPro" id="IPR028098">
    <property type="entry name" value="Glyco_trans_4-like_N"/>
</dbReference>
<dbReference type="InterPro" id="IPR050194">
    <property type="entry name" value="Glycosyltransferase_grp1"/>
</dbReference>
<dbReference type="CDD" id="cd03801">
    <property type="entry name" value="GT4_PimA-like"/>
    <property type="match status" value="1"/>
</dbReference>
<dbReference type="PANTHER" id="PTHR45947:SF14">
    <property type="entry name" value="SLL1723 PROTEIN"/>
    <property type="match status" value="1"/>
</dbReference>
<keyword evidence="3" id="KW-0808">Transferase</keyword>
<dbReference type="PANTHER" id="PTHR45947">
    <property type="entry name" value="SULFOQUINOVOSYL TRANSFERASE SQD2"/>
    <property type="match status" value="1"/>
</dbReference>